<name>A0A445M0Y3_GLYSO</name>
<feature type="region of interest" description="Disordered" evidence="1">
    <location>
        <begin position="266"/>
        <end position="288"/>
    </location>
</feature>
<dbReference type="InterPro" id="IPR052343">
    <property type="entry name" value="Retrotransposon-Effector_Assoc"/>
</dbReference>
<dbReference type="AlphaFoldDB" id="A0A445M0Y3"/>
<evidence type="ECO:0000313" key="3">
    <source>
        <dbReference type="Proteomes" id="UP000289340"/>
    </source>
</evidence>
<accession>A0A445M0Y3</accession>
<gene>
    <name evidence="2" type="ORF">D0Y65_000947</name>
</gene>
<sequence length="288" mass="32787">MSKGYDRGELEFPKCAVGFPSKWICLIMRCAQSVSFSVLLNRNLHVEFQSERRLKQGDPLSPYLFILCAEVLSAMLTKAVSQVQVVPYEVNGRKSTKDFRVVRKVVAPFFLVEFQLTNKQSFLSQRQLDNLSSQPEPNPKKEDVIVVMTRNKRIQDNSEEKEGFFLKATDGVLIEKDQAPKKVEVLTDGNPVLKKKVNEKKEILTFPKCGDSLMKSYPARALDRRLKVDWTRDAREGPRVLMSLRWHLLSTLLLLHSASIKIQEANDSIDEEDPRPTSSNGATSFLTL</sequence>
<dbReference type="PANTHER" id="PTHR46890:SF48">
    <property type="entry name" value="RNA-DIRECTED DNA POLYMERASE"/>
    <property type="match status" value="1"/>
</dbReference>
<protein>
    <submittedName>
        <fullName evidence="2">Uncharacterized protein</fullName>
    </submittedName>
</protein>
<organism evidence="2 3">
    <name type="scientific">Glycine soja</name>
    <name type="common">Wild soybean</name>
    <dbReference type="NCBI Taxonomy" id="3848"/>
    <lineage>
        <taxon>Eukaryota</taxon>
        <taxon>Viridiplantae</taxon>
        <taxon>Streptophyta</taxon>
        <taxon>Embryophyta</taxon>
        <taxon>Tracheophyta</taxon>
        <taxon>Spermatophyta</taxon>
        <taxon>Magnoliopsida</taxon>
        <taxon>eudicotyledons</taxon>
        <taxon>Gunneridae</taxon>
        <taxon>Pentapetalae</taxon>
        <taxon>rosids</taxon>
        <taxon>fabids</taxon>
        <taxon>Fabales</taxon>
        <taxon>Fabaceae</taxon>
        <taxon>Papilionoideae</taxon>
        <taxon>50 kb inversion clade</taxon>
        <taxon>NPAAA clade</taxon>
        <taxon>indigoferoid/millettioid clade</taxon>
        <taxon>Phaseoleae</taxon>
        <taxon>Glycine</taxon>
        <taxon>Glycine subgen. Soja</taxon>
    </lineage>
</organism>
<dbReference type="Proteomes" id="UP000289340">
    <property type="component" value="Chromosome 1"/>
</dbReference>
<comment type="caution">
    <text evidence="2">The sequence shown here is derived from an EMBL/GenBank/DDBJ whole genome shotgun (WGS) entry which is preliminary data.</text>
</comment>
<evidence type="ECO:0000256" key="1">
    <source>
        <dbReference type="SAM" id="MobiDB-lite"/>
    </source>
</evidence>
<dbReference type="PANTHER" id="PTHR46890">
    <property type="entry name" value="NON-LTR RETROLELEMENT REVERSE TRANSCRIPTASE-LIKE PROTEIN-RELATED"/>
    <property type="match status" value="1"/>
</dbReference>
<reference evidence="2 3" key="1">
    <citation type="submission" date="2018-09" db="EMBL/GenBank/DDBJ databases">
        <title>A high-quality reference genome of wild soybean provides a powerful tool to mine soybean genomes.</title>
        <authorList>
            <person name="Xie M."/>
            <person name="Chung C.Y.L."/>
            <person name="Li M.-W."/>
            <person name="Wong F.-L."/>
            <person name="Chan T.-F."/>
            <person name="Lam H.-M."/>
        </authorList>
    </citation>
    <scope>NUCLEOTIDE SEQUENCE [LARGE SCALE GENOMIC DNA]</scope>
    <source>
        <strain evidence="3">cv. W05</strain>
        <tissue evidence="2">Hypocotyl of etiolated seedlings</tissue>
    </source>
</reference>
<feature type="compositionally biased region" description="Polar residues" evidence="1">
    <location>
        <begin position="276"/>
        <end position="288"/>
    </location>
</feature>
<evidence type="ECO:0000313" key="2">
    <source>
        <dbReference type="EMBL" id="RZC29161.1"/>
    </source>
</evidence>
<keyword evidence="3" id="KW-1185">Reference proteome</keyword>
<dbReference type="EMBL" id="QZWG01000001">
    <property type="protein sequence ID" value="RZC29161.1"/>
    <property type="molecule type" value="Genomic_DNA"/>
</dbReference>
<proteinExistence type="predicted"/>